<gene>
    <name evidence="2" type="ORF">B296_00019341</name>
</gene>
<dbReference type="Proteomes" id="UP000287651">
    <property type="component" value="Unassembled WGS sequence"/>
</dbReference>
<reference evidence="2 3" key="1">
    <citation type="journal article" date="2014" name="Agronomy (Basel)">
        <title>A Draft Genome Sequence for Ensete ventricosum, the Drought-Tolerant Tree Against Hunger.</title>
        <authorList>
            <person name="Harrison J."/>
            <person name="Moore K.A."/>
            <person name="Paszkiewicz K."/>
            <person name="Jones T."/>
            <person name="Grant M."/>
            <person name="Ambacheew D."/>
            <person name="Muzemil S."/>
            <person name="Studholme D.J."/>
        </authorList>
    </citation>
    <scope>NUCLEOTIDE SEQUENCE [LARGE SCALE GENOMIC DNA]</scope>
</reference>
<evidence type="ECO:0000313" key="2">
    <source>
        <dbReference type="EMBL" id="RRT70360.1"/>
    </source>
</evidence>
<dbReference type="EMBL" id="AMZH03004047">
    <property type="protein sequence ID" value="RRT70360.1"/>
    <property type="molecule type" value="Genomic_DNA"/>
</dbReference>
<keyword evidence="1" id="KW-0472">Membrane</keyword>
<evidence type="ECO:0000256" key="1">
    <source>
        <dbReference type="SAM" id="Phobius"/>
    </source>
</evidence>
<dbReference type="AlphaFoldDB" id="A0A427A291"/>
<evidence type="ECO:0000313" key="3">
    <source>
        <dbReference type="Proteomes" id="UP000287651"/>
    </source>
</evidence>
<protein>
    <submittedName>
        <fullName evidence="2">Uncharacterized protein</fullName>
    </submittedName>
</protein>
<name>A0A427A291_ENSVE</name>
<proteinExistence type="predicted"/>
<comment type="caution">
    <text evidence="2">The sequence shown here is derived from an EMBL/GenBank/DDBJ whole genome shotgun (WGS) entry which is preliminary data.</text>
</comment>
<sequence>MDALGTGGSGERGREKRRGWCHYEGLGFFRWISNRAGTAVLTMEWGVVIPWVLRLLLVFRPLSRVLANLEDSRNMVS</sequence>
<keyword evidence="1" id="KW-0812">Transmembrane</keyword>
<feature type="transmembrane region" description="Helical" evidence="1">
    <location>
        <begin position="36"/>
        <end position="57"/>
    </location>
</feature>
<keyword evidence="1" id="KW-1133">Transmembrane helix</keyword>
<organism evidence="2 3">
    <name type="scientific">Ensete ventricosum</name>
    <name type="common">Abyssinian banana</name>
    <name type="synonym">Musa ensete</name>
    <dbReference type="NCBI Taxonomy" id="4639"/>
    <lineage>
        <taxon>Eukaryota</taxon>
        <taxon>Viridiplantae</taxon>
        <taxon>Streptophyta</taxon>
        <taxon>Embryophyta</taxon>
        <taxon>Tracheophyta</taxon>
        <taxon>Spermatophyta</taxon>
        <taxon>Magnoliopsida</taxon>
        <taxon>Liliopsida</taxon>
        <taxon>Zingiberales</taxon>
        <taxon>Musaceae</taxon>
        <taxon>Ensete</taxon>
    </lineage>
</organism>
<accession>A0A427A291</accession>